<dbReference type="Proteomes" id="UP000649617">
    <property type="component" value="Unassembled WGS sequence"/>
</dbReference>
<sequence>PITAETRFPGVWQLNGCPKSWDFVQALAVVEDHFQDVRMIRQHTRGADKTFLFRGAATAGAECDLLPIATQDGDGSQLMLWASLAPAKAEQVKQKRIKTGALPFVTPTPDIFTPVVQSLPVKPCQEAASEDAAMQGDASPSAGASAVKDKPKPETADSDAAAKRQKVTVREVPKGCVLQAAAKDGNCMYHAVGDGLRWLKEQPKAFHHLDLRARVAEHLARHKEDYEPTWSSDGRPGPDGTALPDWDAFVTQVALPSKYSGEAELKVCSYGKAKYKDVVAISFADKHFDFVKPDGKYTKDISGVVADPNGGFLVGGV</sequence>
<name>A0A812XGN5_SYMPI</name>
<dbReference type="AlphaFoldDB" id="A0A812XGN5"/>
<gene>
    <name evidence="3" type="primary">Otud3</name>
    <name evidence="3" type="ORF">SPIL2461_LOCUS21116</name>
</gene>
<keyword evidence="4" id="KW-1185">Reference proteome</keyword>
<proteinExistence type="predicted"/>
<dbReference type="CDD" id="cd22744">
    <property type="entry name" value="OTU"/>
    <property type="match status" value="1"/>
</dbReference>
<protein>
    <submittedName>
        <fullName evidence="3">Otud3 protein</fullName>
    </submittedName>
</protein>
<dbReference type="InterPro" id="IPR038765">
    <property type="entry name" value="Papain-like_cys_pep_sf"/>
</dbReference>
<comment type="caution">
    <text evidence="3">The sequence shown here is derived from an EMBL/GenBank/DDBJ whole genome shotgun (WGS) entry which is preliminary data.</text>
</comment>
<dbReference type="PROSITE" id="PS50802">
    <property type="entry name" value="OTU"/>
    <property type="match status" value="1"/>
</dbReference>
<evidence type="ECO:0000313" key="3">
    <source>
        <dbReference type="EMBL" id="CAE7734790.1"/>
    </source>
</evidence>
<reference evidence="3" key="1">
    <citation type="submission" date="2021-02" db="EMBL/GenBank/DDBJ databases">
        <authorList>
            <person name="Dougan E. K."/>
            <person name="Rhodes N."/>
            <person name="Thang M."/>
            <person name="Chan C."/>
        </authorList>
    </citation>
    <scope>NUCLEOTIDE SEQUENCE</scope>
</reference>
<dbReference type="EMBL" id="CAJNIZ010045956">
    <property type="protein sequence ID" value="CAE7734790.1"/>
    <property type="molecule type" value="Genomic_DNA"/>
</dbReference>
<feature type="non-terminal residue" evidence="3">
    <location>
        <position position="317"/>
    </location>
</feature>
<evidence type="ECO:0000256" key="1">
    <source>
        <dbReference type="SAM" id="MobiDB-lite"/>
    </source>
</evidence>
<feature type="region of interest" description="Disordered" evidence="1">
    <location>
        <begin position="126"/>
        <end position="166"/>
    </location>
</feature>
<evidence type="ECO:0000259" key="2">
    <source>
        <dbReference type="PROSITE" id="PS50802"/>
    </source>
</evidence>
<dbReference type="OrthoDB" id="424443at2759"/>
<dbReference type="InterPro" id="IPR003323">
    <property type="entry name" value="OTU_dom"/>
</dbReference>
<accession>A0A812XGN5</accession>
<dbReference type="Pfam" id="PF02338">
    <property type="entry name" value="OTU"/>
    <property type="match status" value="1"/>
</dbReference>
<dbReference type="SUPFAM" id="SSF54001">
    <property type="entry name" value="Cysteine proteinases"/>
    <property type="match status" value="1"/>
</dbReference>
<dbReference type="Gene3D" id="3.90.70.80">
    <property type="match status" value="1"/>
</dbReference>
<evidence type="ECO:0000313" key="4">
    <source>
        <dbReference type="Proteomes" id="UP000649617"/>
    </source>
</evidence>
<organism evidence="3 4">
    <name type="scientific">Symbiodinium pilosum</name>
    <name type="common">Dinoflagellate</name>
    <dbReference type="NCBI Taxonomy" id="2952"/>
    <lineage>
        <taxon>Eukaryota</taxon>
        <taxon>Sar</taxon>
        <taxon>Alveolata</taxon>
        <taxon>Dinophyceae</taxon>
        <taxon>Suessiales</taxon>
        <taxon>Symbiodiniaceae</taxon>
        <taxon>Symbiodinium</taxon>
    </lineage>
</organism>
<feature type="non-terminal residue" evidence="3">
    <location>
        <position position="1"/>
    </location>
</feature>
<feature type="domain" description="OTU" evidence="2">
    <location>
        <begin position="176"/>
        <end position="294"/>
    </location>
</feature>